<evidence type="ECO:0000313" key="2">
    <source>
        <dbReference type="Proteomes" id="UP000326554"/>
    </source>
</evidence>
<keyword evidence="2" id="KW-1185">Reference proteome</keyword>
<dbReference type="Proteomes" id="UP000326554">
    <property type="component" value="Unassembled WGS sequence"/>
</dbReference>
<sequence>MEIRGQHVLAGFGLAFGVIIAVNMTLATQAVKTFPGLEVKNSYVASQHFDDDRAAQEALGWEVGAALEGDELVLSITDPDGTPVIPARIAGTFGRPTSVAEDQSPAFVFDGLVHRAKVEAGPGNWNLRLEAVAQDGTEFRQRLVVETR</sequence>
<dbReference type="PIRSF" id="PIRSF011386">
    <property type="entry name" value="FixH"/>
    <property type="match status" value="1"/>
</dbReference>
<accession>A0A5J5GDE1</accession>
<reference evidence="1 2" key="1">
    <citation type="submission" date="2019-09" db="EMBL/GenBank/DDBJ databases">
        <authorList>
            <person name="Park J.-S."/>
            <person name="Choi H.-J."/>
        </authorList>
    </citation>
    <scope>NUCLEOTIDE SEQUENCE [LARGE SCALE GENOMIC DNA]</scope>
    <source>
        <strain evidence="1 2">176SS1-4</strain>
    </source>
</reference>
<protein>
    <submittedName>
        <fullName evidence="1">FixH family protein</fullName>
    </submittedName>
</protein>
<dbReference type="AlphaFoldDB" id="A0A5J5GDE1"/>
<dbReference type="InterPro" id="IPR008620">
    <property type="entry name" value="FixH"/>
</dbReference>
<dbReference type="Pfam" id="PF05751">
    <property type="entry name" value="FixH"/>
    <property type="match status" value="1"/>
</dbReference>
<dbReference type="RefSeq" id="WP_150446333.1">
    <property type="nucleotide sequence ID" value="NZ_VYQE01000005.1"/>
</dbReference>
<dbReference type="InterPro" id="IPR018037">
    <property type="entry name" value="FixH_proteobacterial"/>
</dbReference>
<dbReference type="EMBL" id="VYQE01000005">
    <property type="protein sequence ID" value="KAA9006081.1"/>
    <property type="molecule type" value="Genomic_DNA"/>
</dbReference>
<proteinExistence type="predicted"/>
<name>A0A5J5GDE1_9RHOB</name>
<comment type="caution">
    <text evidence="1">The sequence shown here is derived from an EMBL/GenBank/DDBJ whole genome shotgun (WGS) entry which is preliminary data.</text>
</comment>
<gene>
    <name evidence="1" type="ORF">F3S47_16140</name>
</gene>
<organism evidence="1 2">
    <name type="scientific">Histidinibacterium aquaticum</name>
    <dbReference type="NCBI Taxonomy" id="2613962"/>
    <lineage>
        <taxon>Bacteria</taxon>
        <taxon>Pseudomonadati</taxon>
        <taxon>Pseudomonadota</taxon>
        <taxon>Alphaproteobacteria</taxon>
        <taxon>Rhodobacterales</taxon>
        <taxon>Paracoccaceae</taxon>
        <taxon>Histidinibacterium</taxon>
    </lineage>
</organism>
<evidence type="ECO:0000313" key="1">
    <source>
        <dbReference type="EMBL" id="KAA9006081.1"/>
    </source>
</evidence>